<sequence length="95" mass="10660">MGPDQIQSLVHEDQSLQVGSEVTAYWTAAGFTYHARARVAALTRKRVSVVLLENAGRHGEYPLGRTIELPRIADSSDWSSESCVRMWREPARIYG</sequence>
<evidence type="ECO:0000313" key="1">
    <source>
        <dbReference type="EMBL" id="BCR06387.1"/>
    </source>
</evidence>
<dbReference type="Proteomes" id="UP001319827">
    <property type="component" value="Chromosome"/>
</dbReference>
<dbReference type="RefSeq" id="WP_221249767.1">
    <property type="nucleotide sequence ID" value="NZ_AP024355.1"/>
</dbReference>
<organism evidence="1 2">
    <name type="scientific">Desulfuromonas versatilis</name>
    <dbReference type="NCBI Taxonomy" id="2802975"/>
    <lineage>
        <taxon>Bacteria</taxon>
        <taxon>Pseudomonadati</taxon>
        <taxon>Thermodesulfobacteriota</taxon>
        <taxon>Desulfuromonadia</taxon>
        <taxon>Desulfuromonadales</taxon>
        <taxon>Desulfuromonadaceae</taxon>
        <taxon>Desulfuromonas</taxon>
    </lineage>
</organism>
<gene>
    <name evidence="1" type="ORF">DESUT3_34560</name>
</gene>
<reference evidence="1 2" key="2">
    <citation type="journal article" date="2021" name="Int. J. Syst. Evol. Microbiol.">
        <title>Isolation and Polyphasic Characterization of Desulfuromonas versatilis sp. Nov., an Electrogenic Bacteria Capable of Versatile Metabolism Isolated from a Graphene Oxide-Reducing Enrichment Culture.</title>
        <authorList>
            <person name="Xie L."/>
            <person name="Yoshida N."/>
            <person name="Ishii S."/>
            <person name="Meng L."/>
        </authorList>
    </citation>
    <scope>NUCLEOTIDE SEQUENCE [LARGE SCALE GENOMIC DNA]</scope>
    <source>
        <strain evidence="1 2">NIT-T3</strain>
    </source>
</reference>
<proteinExistence type="predicted"/>
<evidence type="ECO:0000313" key="2">
    <source>
        <dbReference type="Proteomes" id="UP001319827"/>
    </source>
</evidence>
<keyword evidence="2" id="KW-1185">Reference proteome</keyword>
<accession>A0ABM8I0D0</accession>
<protein>
    <submittedName>
        <fullName evidence="1">Uncharacterized protein</fullName>
    </submittedName>
</protein>
<dbReference type="EMBL" id="AP024355">
    <property type="protein sequence ID" value="BCR06387.1"/>
    <property type="molecule type" value="Genomic_DNA"/>
</dbReference>
<name>A0ABM8I0D0_9BACT</name>
<reference evidence="1 2" key="1">
    <citation type="journal article" date="2016" name="C (Basel)">
        <title>Selective Growth of and Electricity Production by Marine Exoelectrogenic Bacteria in Self-Aggregated Hydrogel of Microbially Reduced Graphene Oxide.</title>
        <authorList>
            <person name="Yoshida N."/>
            <person name="Goto Y."/>
            <person name="Miyata Y."/>
        </authorList>
    </citation>
    <scope>NUCLEOTIDE SEQUENCE [LARGE SCALE GENOMIC DNA]</scope>
    <source>
        <strain evidence="1 2">NIT-T3</strain>
    </source>
</reference>